<dbReference type="GO" id="GO:0005829">
    <property type="term" value="C:cytosol"/>
    <property type="evidence" value="ECO:0007669"/>
    <property type="project" value="TreeGrafter"/>
</dbReference>
<evidence type="ECO:0000256" key="2">
    <source>
        <dbReference type="ARBA" id="ARBA00022741"/>
    </source>
</evidence>
<dbReference type="PANTHER" id="PTHR43085">
    <property type="entry name" value="HEXOKINASE FAMILY MEMBER"/>
    <property type="match status" value="1"/>
</dbReference>
<evidence type="ECO:0000256" key="1">
    <source>
        <dbReference type="ARBA" id="ARBA00022679"/>
    </source>
</evidence>
<dbReference type="GO" id="GO:0008865">
    <property type="term" value="F:fructokinase activity"/>
    <property type="evidence" value="ECO:0007669"/>
    <property type="project" value="TreeGrafter"/>
</dbReference>
<accession>A0A5N5NND1</accession>
<comment type="caution">
    <text evidence="5">The sequence shown here is derived from an EMBL/GenBank/DDBJ whole genome shotgun (WGS) entry which is preliminary data.</text>
</comment>
<evidence type="ECO:0000256" key="3">
    <source>
        <dbReference type="ARBA" id="ARBA00022777"/>
    </source>
</evidence>
<proteinExistence type="predicted"/>
<dbReference type="AlphaFoldDB" id="A0A5N5NND1"/>
<keyword evidence="4" id="KW-0067">ATP-binding</keyword>
<name>A0A5N5NND1_9ROSI</name>
<keyword evidence="3" id="KW-0418">Kinase</keyword>
<keyword evidence="2" id="KW-0547">Nucleotide-binding</keyword>
<dbReference type="Gene3D" id="3.40.1190.20">
    <property type="match status" value="1"/>
</dbReference>
<dbReference type="GO" id="GO:0005524">
    <property type="term" value="F:ATP binding"/>
    <property type="evidence" value="ECO:0007669"/>
    <property type="project" value="UniProtKB-KW"/>
</dbReference>
<organism evidence="5 6">
    <name type="scientific">Salix brachista</name>
    <dbReference type="NCBI Taxonomy" id="2182728"/>
    <lineage>
        <taxon>Eukaryota</taxon>
        <taxon>Viridiplantae</taxon>
        <taxon>Streptophyta</taxon>
        <taxon>Embryophyta</taxon>
        <taxon>Tracheophyta</taxon>
        <taxon>Spermatophyta</taxon>
        <taxon>Magnoliopsida</taxon>
        <taxon>eudicotyledons</taxon>
        <taxon>Gunneridae</taxon>
        <taxon>Pentapetalae</taxon>
        <taxon>rosids</taxon>
        <taxon>fabids</taxon>
        <taxon>Malpighiales</taxon>
        <taxon>Salicaceae</taxon>
        <taxon>Saliceae</taxon>
        <taxon>Salix</taxon>
    </lineage>
</organism>
<evidence type="ECO:0000256" key="4">
    <source>
        <dbReference type="ARBA" id="ARBA00022840"/>
    </source>
</evidence>
<evidence type="ECO:0000313" key="5">
    <source>
        <dbReference type="EMBL" id="KAB5569125.1"/>
    </source>
</evidence>
<dbReference type="SUPFAM" id="SSF53613">
    <property type="entry name" value="Ribokinase-like"/>
    <property type="match status" value="1"/>
</dbReference>
<evidence type="ECO:0008006" key="7">
    <source>
        <dbReference type="Google" id="ProtNLM"/>
    </source>
</evidence>
<keyword evidence="6" id="KW-1185">Reference proteome</keyword>
<keyword evidence="1" id="KW-0808">Transferase</keyword>
<dbReference type="EMBL" id="VDCV01000002">
    <property type="protein sequence ID" value="KAB5569125.1"/>
    <property type="molecule type" value="Genomic_DNA"/>
</dbReference>
<gene>
    <name evidence="5" type="ORF">DKX38_002918</name>
</gene>
<dbReference type="InterPro" id="IPR029056">
    <property type="entry name" value="Ribokinase-like"/>
</dbReference>
<evidence type="ECO:0000313" key="6">
    <source>
        <dbReference type="Proteomes" id="UP000326939"/>
    </source>
</evidence>
<dbReference type="GO" id="GO:0006000">
    <property type="term" value="P:fructose metabolic process"/>
    <property type="evidence" value="ECO:0007669"/>
    <property type="project" value="TreeGrafter"/>
</dbReference>
<sequence>MDFEGYSNSSQLATGLESINQHYHDNVGCRLSYDLNLRLPLWPSEEAARKGIVSIWNGADIIKKREEELEFLTEGADRQDDNVEFKGKVSRIKVDAADTTGAGNSFV</sequence>
<dbReference type="Proteomes" id="UP000326939">
    <property type="component" value="Chromosome 2"/>
</dbReference>
<dbReference type="InterPro" id="IPR050306">
    <property type="entry name" value="PfkB_Carbo_kinase"/>
</dbReference>
<reference evidence="6" key="1">
    <citation type="journal article" date="2019" name="Gigascience">
        <title>De novo genome assembly of the endangered Acer yangbiense, a plant species with extremely small populations endemic to Yunnan Province, China.</title>
        <authorList>
            <person name="Yang J."/>
            <person name="Wariss H.M."/>
            <person name="Tao L."/>
            <person name="Zhang R."/>
            <person name="Yun Q."/>
            <person name="Hollingsworth P."/>
            <person name="Dao Z."/>
            <person name="Luo G."/>
            <person name="Guo H."/>
            <person name="Ma Y."/>
            <person name="Sun W."/>
        </authorList>
    </citation>
    <scope>NUCLEOTIDE SEQUENCE [LARGE SCALE GENOMIC DNA]</scope>
    <source>
        <strain evidence="6">cv. br00</strain>
    </source>
</reference>
<dbReference type="PANTHER" id="PTHR43085:SF1">
    <property type="entry name" value="PSEUDOURIDINE KINASE-RELATED"/>
    <property type="match status" value="1"/>
</dbReference>
<protein>
    <recommendedName>
        <fullName evidence="7">Carbohydrate kinase PfkB domain-containing protein</fullName>
    </recommendedName>
</protein>